<evidence type="ECO:0000256" key="1">
    <source>
        <dbReference type="SAM" id="Phobius"/>
    </source>
</evidence>
<keyword evidence="3" id="KW-1185">Reference proteome</keyword>
<keyword evidence="1" id="KW-0472">Membrane</keyword>
<keyword evidence="1" id="KW-1133">Transmembrane helix</keyword>
<dbReference type="Proteomes" id="UP000652567">
    <property type="component" value="Unassembled WGS sequence"/>
</dbReference>
<accession>A0A928YTR1</accession>
<dbReference type="InterPro" id="IPR021521">
    <property type="entry name" value="DUF3185"/>
</dbReference>
<keyword evidence="1" id="KW-0812">Transmembrane</keyword>
<dbReference type="Pfam" id="PF11381">
    <property type="entry name" value="DUF3185"/>
    <property type="match status" value="1"/>
</dbReference>
<feature type="transmembrane region" description="Helical" evidence="1">
    <location>
        <begin position="46"/>
        <end position="64"/>
    </location>
</feature>
<proteinExistence type="predicted"/>
<dbReference type="EMBL" id="PRDL01000001">
    <property type="protein sequence ID" value="MBE8717821.1"/>
    <property type="molecule type" value="Genomic_DNA"/>
</dbReference>
<evidence type="ECO:0000313" key="3">
    <source>
        <dbReference type="Proteomes" id="UP000652567"/>
    </source>
</evidence>
<evidence type="ECO:0000313" key="2">
    <source>
        <dbReference type="EMBL" id="MBE8717821.1"/>
    </source>
</evidence>
<name>A0A928YTR1_9GAMM</name>
<organism evidence="2 3">
    <name type="scientific">Cellvibrio polysaccharolyticus</name>
    <dbReference type="NCBI Taxonomy" id="2082724"/>
    <lineage>
        <taxon>Bacteria</taxon>
        <taxon>Pseudomonadati</taxon>
        <taxon>Pseudomonadota</taxon>
        <taxon>Gammaproteobacteria</taxon>
        <taxon>Cellvibrionales</taxon>
        <taxon>Cellvibrionaceae</taxon>
        <taxon>Cellvibrio</taxon>
    </lineage>
</organism>
<dbReference type="AlphaFoldDB" id="A0A928YTR1"/>
<comment type="caution">
    <text evidence="2">The sequence shown here is derived from an EMBL/GenBank/DDBJ whole genome shotgun (WGS) entry which is preliminary data.</text>
</comment>
<gene>
    <name evidence="2" type="ORF">C4F51_11560</name>
</gene>
<sequence>MSPVRIIGIALIVLGVGLAFMGYQESQSVVSEVSEAVTGTGTDRSMTLIIGGIVSLVVGLVLTFKK</sequence>
<reference evidence="2" key="1">
    <citation type="submission" date="2018-07" db="EMBL/GenBank/DDBJ databases">
        <title>Genome assembly of strain Ka43.</title>
        <authorList>
            <person name="Kukolya J."/>
            <person name="Nagy I."/>
            <person name="Horvath B."/>
            <person name="Toth A."/>
        </authorList>
    </citation>
    <scope>NUCLEOTIDE SEQUENCE</scope>
    <source>
        <strain evidence="2">KB43</strain>
    </source>
</reference>
<dbReference type="RefSeq" id="WP_193909904.1">
    <property type="nucleotide sequence ID" value="NZ_PRDL01000001.1"/>
</dbReference>
<protein>
    <submittedName>
        <fullName evidence="2">DUF3185 family protein</fullName>
    </submittedName>
</protein>